<gene>
    <name evidence="4" type="ORF">SAMN04488047_1293</name>
</gene>
<dbReference type="SUPFAM" id="SSF56349">
    <property type="entry name" value="DNA breaking-rejoining enzymes"/>
    <property type="match status" value="1"/>
</dbReference>
<organism evidence="4 5">
    <name type="scientific">Tranquillimonas alkanivorans</name>
    <dbReference type="NCBI Taxonomy" id="441119"/>
    <lineage>
        <taxon>Bacteria</taxon>
        <taxon>Pseudomonadati</taxon>
        <taxon>Pseudomonadota</taxon>
        <taxon>Alphaproteobacteria</taxon>
        <taxon>Rhodobacterales</taxon>
        <taxon>Roseobacteraceae</taxon>
        <taxon>Tranquillimonas</taxon>
    </lineage>
</organism>
<evidence type="ECO:0000313" key="5">
    <source>
        <dbReference type="Proteomes" id="UP000199356"/>
    </source>
</evidence>
<dbReference type="EMBL" id="FOXA01000029">
    <property type="protein sequence ID" value="SFQ04767.1"/>
    <property type="molecule type" value="Genomic_DNA"/>
</dbReference>
<dbReference type="InterPro" id="IPR002104">
    <property type="entry name" value="Integrase_catalytic"/>
</dbReference>
<dbReference type="GO" id="GO:0006310">
    <property type="term" value="P:DNA recombination"/>
    <property type="evidence" value="ECO:0007669"/>
    <property type="project" value="UniProtKB-KW"/>
</dbReference>
<evidence type="ECO:0000256" key="2">
    <source>
        <dbReference type="SAM" id="MobiDB-lite"/>
    </source>
</evidence>
<feature type="domain" description="Tyr recombinase" evidence="3">
    <location>
        <begin position="239"/>
        <end position="442"/>
    </location>
</feature>
<name>A0A1I5VBP4_9RHOB</name>
<protein>
    <recommendedName>
        <fullName evidence="3">Tyr recombinase domain-containing protein</fullName>
    </recommendedName>
</protein>
<dbReference type="RefSeq" id="WP_093425129.1">
    <property type="nucleotide sequence ID" value="NZ_FOXA01000029.1"/>
</dbReference>
<dbReference type="PROSITE" id="PS51898">
    <property type="entry name" value="TYR_RECOMBINASE"/>
    <property type="match status" value="1"/>
</dbReference>
<dbReference type="InterPro" id="IPR011010">
    <property type="entry name" value="DNA_brk_join_enz"/>
</dbReference>
<dbReference type="Proteomes" id="UP000199356">
    <property type="component" value="Unassembled WGS sequence"/>
</dbReference>
<dbReference type="Gene3D" id="1.10.443.10">
    <property type="entry name" value="Intergrase catalytic core"/>
    <property type="match status" value="1"/>
</dbReference>
<dbReference type="GO" id="GO:0003677">
    <property type="term" value="F:DNA binding"/>
    <property type="evidence" value="ECO:0007669"/>
    <property type="project" value="InterPro"/>
</dbReference>
<evidence type="ECO:0000313" key="4">
    <source>
        <dbReference type="EMBL" id="SFQ04767.1"/>
    </source>
</evidence>
<accession>A0A1I5VBP4</accession>
<reference evidence="4 5" key="1">
    <citation type="submission" date="2016-10" db="EMBL/GenBank/DDBJ databases">
        <authorList>
            <person name="de Groot N.N."/>
        </authorList>
    </citation>
    <scope>NUCLEOTIDE SEQUENCE [LARGE SCALE GENOMIC DNA]</scope>
    <source>
        <strain evidence="4 5">DSM 19547</strain>
    </source>
</reference>
<proteinExistence type="predicted"/>
<keyword evidence="1" id="KW-0233">DNA recombination</keyword>
<dbReference type="InterPro" id="IPR013762">
    <property type="entry name" value="Integrase-like_cat_sf"/>
</dbReference>
<evidence type="ECO:0000256" key="1">
    <source>
        <dbReference type="ARBA" id="ARBA00023172"/>
    </source>
</evidence>
<evidence type="ECO:0000259" key="3">
    <source>
        <dbReference type="PROSITE" id="PS51898"/>
    </source>
</evidence>
<keyword evidence="5" id="KW-1185">Reference proteome</keyword>
<dbReference type="GO" id="GO:0015074">
    <property type="term" value="P:DNA integration"/>
    <property type="evidence" value="ECO:0007669"/>
    <property type="project" value="InterPro"/>
</dbReference>
<sequence>MGQHRLSLPPADWPEELKTRFEAAISDKSTHQRRRLSQAFGRWLKLAADEGIAPAEIDPDLVERRIGTLRKEQQTALRQILRLVWPGCDPGPRRVRVPQPTELEKLAREIDRNWHRLPPDWQAAAAPGLRIDPDGLSSGILIETWAASRLKSALQRTWAFFDFCRESGLPLRLDRDTVRRRLDQRQDLWRRDQISMSTALIELQSLQALTRSVFPEKNWSWMSPAIRRLKTRVALEPTRNASRVVELTELKALADQAAVSARDLRERSRGQRDRDKALKRAHAALAIALLVNSPVRVGSLATLDLLRNFDPRFTTFFLEAYETKDRQRDVRAIPPALRRQLRAYLDLHRAAVAPDGEHRLFVGCRGKPLAKEYLSQAIGDLTKTHLKSRVTPHVIRNVVAGFIVSEAPDEARLASLVLQHRDERVTATYSRGATQIAAGRKLGQATERARETVVKDAPARPTRHRRAGKAREVRKAMPAQGTVRRRRSPGGSAQPPVFVNGVVARTYFRLLVRRGRSWSRRRQLCWRARRRLHDLRFGPPAVPG</sequence>
<dbReference type="OrthoDB" id="7866199at2"/>
<dbReference type="STRING" id="441119.SAMN04488047_1293"/>
<feature type="region of interest" description="Disordered" evidence="2">
    <location>
        <begin position="454"/>
        <end position="494"/>
    </location>
</feature>
<dbReference type="AlphaFoldDB" id="A0A1I5VBP4"/>